<evidence type="ECO:0000313" key="3">
    <source>
        <dbReference type="Proteomes" id="UP000092445"/>
    </source>
</evidence>
<proteinExistence type="predicted"/>
<evidence type="ECO:0000256" key="1">
    <source>
        <dbReference type="SAM" id="Phobius"/>
    </source>
</evidence>
<sequence length="202" mass="22985">MTLQSNAASNIVVLNVIAFASQNSIKPAFIISQQRIHHQIIRLSLSSNKRHVVLFNAPAMRENVSINATWEVKSKVLFRTKEIYYKNCDDNKAKIVNSKNNLFKEMVQGIPFAIHSPLCVAIFPIFLAAYGISVFPFLFSSPSSPNQRLAVRYAKQESFKSSDNACPTRSRHPKGIIQKLRFLLHEFERKDQVLRCQTCAMD</sequence>
<keyword evidence="1" id="KW-0812">Transmembrane</keyword>
<evidence type="ECO:0000313" key="2">
    <source>
        <dbReference type="EnsemblMetazoa" id="GPAI043218-PA"/>
    </source>
</evidence>
<dbReference type="EnsemblMetazoa" id="GPAI043218-RA">
    <property type="protein sequence ID" value="GPAI043218-PA"/>
    <property type="gene ID" value="GPAI043218"/>
</dbReference>
<protein>
    <submittedName>
        <fullName evidence="2">Uncharacterized protein</fullName>
    </submittedName>
</protein>
<feature type="transmembrane region" description="Helical" evidence="1">
    <location>
        <begin position="118"/>
        <end position="139"/>
    </location>
</feature>
<reference evidence="2" key="2">
    <citation type="submission" date="2020-05" db="UniProtKB">
        <authorList>
            <consortium name="EnsemblMetazoa"/>
        </authorList>
    </citation>
    <scope>IDENTIFICATION</scope>
    <source>
        <strain evidence="2">IAEA</strain>
    </source>
</reference>
<reference evidence="3" key="1">
    <citation type="submission" date="2014-03" db="EMBL/GenBank/DDBJ databases">
        <authorList>
            <person name="Aksoy S."/>
            <person name="Warren W."/>
            <person name="Wilson R.K."/>
        </authorList>
    </citation>
    <scope>NUCLEOTIDE SEQUENCE [LARGE SCALE GENOMIC DNA]</scope>
    <source>
        <strain evidence="3">IAEA</strain>
    </source>
</reference>
<keyword evidence="1" id="KW-1133">Transmembrane helix</keyword>
<dbReference type="AlphaFoldDB" id="A0A1B0AEI9"/>
<keyword evidence="3" id="KW-1185">Reference proteome</keyword>
<dbReference type="Proteomes" id="UP000092445">
    <property type="component" value="Unassembled WGS sequence"/>
</dbReference>
<dbReference type="VEuPathDB" id="VectorBase:GPAI043218"/>
<keyword evidence="1" id="KW-0472">Membrane</keyword>
<name>A0A1B0AEI9_GLOPL</name>
<accession>A0A1B0AEI9</accession>
<organism evidence="2 3">
    <name type="scientific">Glossina pallidipes</name>
    <name type="common">Tsetse fly</name>
    <dbReference type="NCBI Taxonomy" id="7398"/>
    <lineage>
        <taxon>Eukaryota</taxon>
        <taxon>Metazoa</taxon>
        <taxon>Ecdysozoa</taxon>
        <taxon>Arthropoda</taxon>
        <taxon>Hexapoda</taxon>
        <taxon>Insecta</taxon>
        <taxon>Pterygota</taxon>
        <taxon>Neoptera</taxon>
        <taxon>Endopterygota</taxon>
        <taxon>Diptera</taxon>
        <taxon>Brachycera</taxon>
        <taxon>Muscomorpha</taxon>
        <taxon>Hippoboscoidea</taxon>
        <taxon>Glossinidae</taxon>
        <taxon>Glossina</taxon>
    </lineage>
</organism>